<dbReference type="PANTHER" id="PTHR23513">
    <property type="entry name" value="INTEGRAL MEMBRANE EFFLUX PROTEIN-RELATED"/>
    <property type="match status" value="1"/>
</dbReference>
<feature type="transmembrane region" description="Helical" evidence="7">
    <location>
        <begin position="314"/>
        <end position="334"/>
    </location>
</feature>
<evidence type="ECO:0000313" key="10">
    <source>
        <dbReference type="Proteomes" id="UP000598174"/>
    </source>
</evidence>
<dbReference type="PROSITE" id="PS50850">
    <property type="entry name" value="MFS"/>
    <property type="match status" value="1"/>
</dbReference>
<comment type="subcellular location">
    <subcellularLocation>
        <location evidence="1">Cell membrane</location>
        <topology evidence="1">Multi-pass membrane protein</topology>
    </subcellularLocation>
</comment>
<feature type="transmembrane region" description="Helical" evidence="7">
    <location>
        <begin position="355"/>
        <end position="374"/>
    </location>
</feature>
<evidence type="ECO:0000256" key="4">
    <source>
        <dbReference type="ARBA" id="ARBA00022692"/>
    </source>
</evidence>
<comment type="caution">
    <text evidence="9">The sequence shown here is derived from an EMBL/GenBank/DDBJ whole genome shotgun (WGS) entry which is preliminary data.</text>
</comment>
<dbReference type="Proteomes" id="UP000598174">
    <property type="component" value="Unassembled WGS sequence"/>
</dbReference>
<dbReference type="AlphaFoldDB" id="A0A919MI00"/>
<evidence type="ECO:0000256" key="3">
    <source>
        <dbReference type="ARBA" id="ARBA00022475"/>
    </source>
</evidence>
<evidence type="ECO:0000313" key="9">
    <source>
        <dbReference type="EMBL" id="GIE15484.1"/>
    </source>
</evidence>
<evidence type="ECO:0000256" key="2">
    <source>
        <dbReference type="ARBA" id="ARBA00022448"/>
    </source>
</evidence>
<dbReference type="GO" id="GO:0005886">
    <property type="term" value="C:plasma membrane"/>
    <property type="evidence" value="ECO:0007669"/>
    <property type="project" value="UniProtKB-SubCell"/>
</dbReference>
<dbReference type="PANTHER" id="PTHR23513:SF6">
    <property type="entry name" value="MAJOR FACILITATOR SUPERFAMILY ASSOCIATED DOMAIN-CONTAINING PROTEIN"/>
    <property type="match status" value="1"/>
</dbReference>
<reference evidence="9" key="1">
    <citation type="submission" date="2021-01" db="EMBL/GenBank/DDBJ databases">
        <title>Whole genome shotgun sequence of Actinoplanes ferrugineus NBRC 15555.</title>
        <authorList>
            <person name="Komaki H."/>
            <person name="Tamura T."/>
        </authorList>
    </citation>
    <scope>NUCLEOTIDE SEQUENCE</scope>
    <source>
        <strain evidence="9">NBRC 15555</strain>
    </source>
</reference>
<protein>
    <submittedName>
        <fullName evidence="9">MFS transporter</fullName>
    </submittedName>
</protein>
<dbReference type="GO" id="GO:0022857">
    <property type="term" value="F:transmembrane transporter activity"/>
    <property type="evidence" value="ECO:0007669"/>
    <property type="project" value="InterPro"/>
</dbReference>
<evidence type="ECO:0000256" key="5">
    <source>
        <dbReference type="ARBA" id="ARBA00022989"/>
    </source>
</evidence>
<organism evidence="9 10">
    <name type="scientific">Paractinoplanes ferrugineus</name>
    <dbReference type="NCBI Taxonomy" id="113564"/>
    <lineage>
        <taxon>Bacteria</taxon>
        <taxon>Bacillati</taxon>
        <taxon>Actinomycetota</taxon>
        <taxon>Actinomycetes</taxon>
        <taxon>Micromonosporales</taxon>
        <taxon>Micromonosporaceae</taxon>
        <taxon>Paractinoplanes</taxon>
    </lineage>
</organism>
<name>A0A919MI00_9ACTN</name>
<dbReference type="InterPro" id="IPR036259">
    <property type="entry name" value="MFS_trans_sf"/>
</dbReference>
<feature type="transmembrane region" description="Helical" evidence="7">
    <location>
        <begin position="50"/>
        <end position="70"/>
    </location>
</feature>
<evidence type="ECO:0000256" key="1">
    <source>
        <dbReference type="ARBA" id="ARBA00004651"/>
    </source>
</evidence>
<dbReference type="Gene3D" id="1.20.1250.20">
    <property type="entry name" value="MFS general substrate transporter like domains"/>
    <property type="match status" value="1"/>
</dbReference>
<dbReference type="InterPro" id="IPR020846">
    <property type="entry name" value="MFS_dom"/>
</dbReference>
<gene>
    <name evidence="9" type="ORF">Afe05nite_73240</name>
</gene>
<dbReference type="CDD" id="cd06173">
    <property type="entry name" value="MFS_MefA_like"/>
    <property type="match status" value="1"/>
</dbReference>
<keyword evidence="3" id="KW-1003">Cell membrane</keyword>
<feature type="transmembrane region" description="Helical" evidence="7">
    <location>
        <begin position="380"/>
        <end position="398"/>
    </location>
</feature>
<feature type="transmembrane region" description="Helical" evidence="7">
    <location>
        <begin position="291"/>
        <end position="308"/>
    </location>
</feature>
<keyword evidence="2" id="KW-0813">Transport</keyword>
<dbReference type="InterPro" id="IPR010290">
    <property type="entry name" value="TM_effector"/>
</dbReference>
<proteinExistence type="predicted"/>
<evidence type="ECO:0000256" key="6">
    <source>
        <dbReference type="ARBA" id="ARBA00023136"/>
    </source>
</evidence>
<feature type="transmembrane region" description="Helical" evidence="7">
    <location>
        <begin position="228"/>
        <end position="250"/>
    </location>
</feature>
<evidence type="ECO:0000256" key="7">
    <source>
        <dbReference type="SAM" id="Phobius"/>
    </source>
</evidence>
<dbReference type="EMBL" id="BOMM01000067">
    <property type="protein sequence ID" value="GIE15484.1"/>
    <property type="molecule type" value="Genomic_DNA"/>
</dbReference>
<keyword evidence="6 7" id="KW-0472">Membrane</keyword>
<accession>A0A919MI00</accession>
<feature type="transmembrane region" description="Helical" evidence="7">
    <location>
        <begin position="82"/>
        <end position="101"/>
    </location>
</feature>
<feature type="transmembrane region" description="Helical" evidence="7">
    <location>
        <begin position="262"/>
        <end position="279"/>
    </location>
</feature>
<evidence type="ECO:0000259" key="8">
    <source>
        <dbReference type="PROSITE" id="PS50850"/>
    </source>
</evidence>
<keyword evidence="10" id="KW-1185">Reference proteome</keyword>
<feature type="transmembrane region" description="Helical" evidence="7">
    <location>
        <begin position="107"/>
        <end position="127"/>
    </location>
</feature>
<keyword evidence="5 7" id="KW-1133">Transmembrane helix</keyword>
<feature type="transmembrane region" description="Helical" evidence="7">
    <location>
        <begin position="17"/>
        <end position="38"/>
    </location>
</feature>
<dbReference type="SUPFAM" id="SSF103473">
    <property type="entry name" value="MFS general substrate transporter"/>
    <property type="match status" value="1"/>
</dbReference>
<dbReference type="Pfam" id="PF05977">
    <property type="entry name" value="MFS_3"/>
    <property type="match status" value="1"/>
</dbReference>
<sequence>MAETAKHGTDSRTFWKFWTASAISTTGTGISTVALPLVALSTLNPSNFEMGLLTAAGYAAIVVIGLPAGVIVQRYPLRGLQVVTNLVQAAAMLTIPVAVWLDLLSLAQLLVVALVVGLAGSLFDVANSTAMPRIVPREQLVARNGLISGTFATTQTVGPALGGLLVQTAGAAAGILTDAVSYLVSAVILGRTDALPSTPPPAERVSLSRQIGEGLRFVFGHPVIRPSVIAATAVNFAAGAVFAVMSPFLVRSLGLGPGQVGLMFALDGVGTVVGAAAVAPLSRRFGSGRMVLVAVLGGALLSLFMPLASGRFALISFGIGVTGFAAGVVMLSVLTRTHRQTVSPPEILPRVMASVRFVSWSAIPIGSLVAGTLAQLWEPRAGLAAAAVAAAAAPLALGSSRVRRLHHLEDAA</sequence>
<keyword evidence="4 7" id="KW-0812">Transmembrane</keyword>
<feature type="domain" description="Major facilitator superfamily (MFS) profile" evidence="8">
    <location>
        <begin position="223"/>
        <end position="412"/>
    </location>
</feature>
<dbReference type="RefSeq" id="WP_203821847.1">
    <property type="nucleotide sequence ID" value="NZ_BAAABP010000019.1"/>
</dbReference>